<feature type="transmembrane region" description="Helical" evidence="1">
    <location>
        <begin position="115"/>
        <end position="134"/>
    </location>
</feature>
<name>A0A1M4MH86_9EURY</name>
<dbReference type="EMBL" id="FMID01000004">
    <property type="protein sequence ID" value="SCL74245.1"/>
    <property type="molecule type" value="Genomic_DNA"/>
</dbReference>
<keyword evidence="1" id="KW-1133">Transmembrane helix</keyword>
<evidence type="ECO:0000313" key="3">
    <source>
        <dbReference type="Proteomes" id="UP000184671"/>
    </source>
</evidence>
<protein>
    <submittedName>
        <fullName evidence="2">Uncharacterized protein</fullName>
    </submittedName>
</protein>
<feature type="transmembrane region" description="Helical" evidence="1">
    <location>
        <begin position="73"/>
        <end position="95"/>
    </location>
</feature>
<feature type="transmembrane region" description="Helical" evidence="1">
    <location>
        <begin position="191"/>
        <end position="209"/>
    </location>
</feature>
<gene>
    <name evidence="2" type="ORF">L21_0113</name>
</gene>
<feature type="transmembrane region" description="Helical" evidence="1">
    <location>
        <begin position="251"/>
        <end position="268"/>
    </location>
</feature>
<keyword evidence="1" id="KW-0812">Transmembrane</keyword>
<keyword evidence="1" id="KW-0472">Membrane</keyword>
<dbReference type="Proteomes" id="UP000184671">
    <property type="component" value="Unassembled WGS sequence"/>
</dbReference>
<proteinExistence type="predicted"/>
<reference evidence="2 3" key="1">
    <citation type="submission" date="2016-08" db="EMBL/GenBank/DDBJ databases">
        <authorList>
            <person name="Seilhamer J.J."/>
        </authorList>
    </citation>
    <scope>NUCLEOTIDE SEQUENCE [LARGE SCALE GENOMIC DNA]</scope>
    <source>
        <strain evidence="2">L21-II-0</strain>
    </source>
</reference>
<evidence type="ECO:0000313" key="2">
    <source>
        <dbReference type="EMBL" id="SCL74245.1"/>
    </source>
</evidence>
<dbReference type="OrthoDB" id="380120at2157"/>
<feature type="transmembrane region" description="Helical" evidence="1">
    <location>
        <begin position="141"/>
        <end position="161"/>
    </location>
</feature>
<dbReference type="RefSeq" id="WP_143727173.1">
    <property type="nucleotide sequence ID" value="NZ_FMID01000004.1"/>
</dbReference>
<sequence length="324" mass="35018">MNILICPGVKPIFSPFRARLFPGEELDFKSVEVTEMNEKAVQKGELEGIAAYKEAVLKGDFGKITGYFSLHDWGVIVFFAIVAFATSSYGLRYILPGGTAPSFVHGFLKLPGPGAGIFISSAFICVWLVLAILLVKKPGTVLCVTFLMVILSTAASLITGGNVRFDYLPFLVAIIIEGAGLLSLEKKPYRYIFPSFLTIMGLITLALMLTGNAKMGESGAAATVFPLGYAVSGIFALGLAVIFFSYPSVKFIIGAGCAEMFNIVFRWATHGKTGLFTWVPVPLAIPPLLTFAFVCGAVMAFLAYCVYILFQTYRGEGPLARFNQ</sequence>
<dbReference type="AlphaFoldDB" id="A0A1M4MH86"/>
<feature type="transmembrane region" description="Helical" evidence="1">
    <location>
        <begin position="221"/>
        <end position="244"/>
    </location>
</feature>
<feature type="transmembrane region" description="Helical" evidence="1">
    <location>
        <begin position="288"/>
        <end position="310"/>
    </location>
</feature>
<dbReference type="STRING" id="118126.L21_0113"/>
<evidence type="ECO:0000256" key="1">
    <source>
        <dbReference type="SAM" id="Phobius"/>
    </source>
</evidence>
<organism evidence="2 3">
    <name type="scientific">Methanoculleus chikugoensis</name>
    <dbReference type="NCBI Taxonomy" id="118126"/>
    <lineage>
        <taxon>Archaea</taxon>
        <taxon>Methanobacteriati</taxon>
        <taxon>Methanobacteriota</taxon>
        <taxon>Stenosarchaea group</taxon>
        <taxon>Methanomicrobia</taxon>
        <taxon>Methanomicrobiales</taxon>
        <taxon>Methanomicrobiaceae</taxon>
        <taxon>Methanoculleus</taxon>
    </lineage>
</organism>
<accession>A0A1M4MH86</accession>
<feature type="transmembrane region" description="Helical" evidence="1">
    <location>
        <begin position="167"/>
        <end position="184"/>
    </location>
</feature>